<dbReference type="HAMAP" id="MF_00028">
    <property type="entry name" value="CobQ"/>
    <property type="match status" value="1"/>
</dbReference>
<dbReference type="InterPro" id="IPR029062">
    <property type="entry name" value="Class_I_gatase-like"/>
</dbReference>
<dbReference type="PANTHER" id="PTHR21343:SF1">
    <property type="entry name" value="COBYRIC ACID SYNTHASE"/>
    <property type="match status" value="1"/>
</dbReference>
<name>A0A2R6A883_9ARCH</name>
<evidence type="ECO:0000256" key="5">
    <source>
        <dbReference type="ARBA" id="ARBA00022962"/>
    </source>
</evidence>
<keyword evidence="5 7" id="KW-0315">Glutamine amidotransferase</keyword>
<dbReference type="InterPro" id="IPR002586">
    <property type="entry name" value="CobQ/CobB/MinD/ParA_Nub-bd_dom"/>
</dbReference>
<evidence type="ECO:0000256" key="3">
    <source>
        <dbReference type="ARBA" id="ARBA00014921"/>
    </source>
</evidence>
<feature type="active site" evidence="7">
    <location>
        <position position="434"/>
    </location>
</feature>
<evidence type="ECO:0000256" key="7">
    <source>
        <dbReference type="HAMAP-Rule" id="MF_00028"/>
    </source>
</evidence>
<reference evidence="10 11" key="1">
    <citation type="submission" date="2017-04" db="EMBL/GenBank/DDBJ databases">
        <title>Novel microbial lineages endemic to geothermal iron-oxide mats fill important gaps in the evolutionary history of Archaea.</title>
        <authorList>
            <person name="Jay Z.J."/>
            <person name="Beam J.P."/>
            <person name="Dlakic M."/>
            <person name="Rusch D.B."/>
            <person name="Kozubal M.A."/>
            <person name="Inskeep W.P."/>
        </authorList>
    </citation>
    <scope>NUCLEOTIDE SEQUENCE [LARGE SCALE GENOMIC DNA]</scope>
    <source>
        <strain evidence="10">OSP_D</strain>
    </source>
</reference>
<dbReference type="EMBL" id="NEXC01000070">
    <property type="protein sequence ID" value="PSN82493.1"/>
    <property type="molecule type" value="Genomic_DNA"/>
</dbReference>
<dbReference type="InterPro" id="IPR033949">
    <property type="entry name" value="CobQ_GATase1"/>
</dbReference>
<dbReference type="Gene3D" id="3.40.50.300">
    <property type="entry name" value="P-loop containing nucleotide triphosphate hydrolases"/>
    <property type="match status" value="1"/>
</dbReference>
<evidence type="ECO:0000259" key="8">
    <source>
        <dbReference type="Pfam" id="PF01656"/>
    </source>
</evidence>
<accession>A0A2R6A883</accession>
<comment type="caution">
    <text evidence="10">The sequence shown here is derived from an EMBL/GenBank/DDBJ whole genome shotgun (WGS) entry which is preliminary data.</text>
</comment>
<evidence type="ECO:0000259" key="9">
    <source>
        <dbReference type="Pfam" id="PF07685"/>
    </source>
</evidence>
<dbReference type="InterPro" id="IPR027417">
    <property type="entry name" value="P-loop_NTPase"/>
</dbReference>
<dbReference type="GO" id="GO:0003824">
    <property type="term" value="F:catalytic activity"/>
    <property type="evidence" value="ECO:0007669"/>
    <property type="project" value="InterPro"/>
</dbReference>
<dbReference type="InterPro" id="IPR047045">
    <property type="entry name" value="CobQ_N"/>
</dbReference>
<comment type="function">
    <text evidence="6 7">Catalyzes amidations at positions B, D, E, and G on adenosylcobyrinic A,C-diamide. NH(2) groups are provided by glutamine, and one molecule of ATP is hydrogenolyzed for each amidation.</text>
</comment>
<feature type="active site" description="Nucleophile" evidence="7">
    <location>
        <position position="329"/>
    </location>
</feature>
<dbReference type="InterPro" id="IPR011698">
    <property type="entry name" value="GATase_3"/>
</dbReference>
<dbReference type="CDD" id="cd01750">
    <property type="entry name" value="GATase1_CobQ"/>
    <property type="match status" value="1"/>
</dbReference>
<feature type="domain" description="CobQ/CobB/MinD/ParA nucleotide binding" evidence="8">
    <location>
        <begin position="6"/>
        <end position="237"/>
    </location>
</feature>
<dbReference type="NCBIfam" id="TIGR00313">
    <property type="entry name" value="cobQ"/>
    <property type="match status" value="1"/>
</dbReference>
<protein>
    <recommendedName>
        <fullName evidence="3 7">Probable cobyric acid synthase</fullName>
    </recommendedName>
</protein>
<evidence type="ECO:0000313" key="10">
    <source>
        <dbReference type="EMBL" id="PSN82493.1"/>
    </source>
</evidence>
<feature type="domain" description="CobB/CobQ-like glutamine amidotransferase" evidence="9">
    <location>
        <begin position="251"/>
        <end position="441"/>
    </location>
</feature>
<dbReference type="CDD" id="cd05389">
    <property type="entry name" value="CobQ_N"/>
    <property type="match status" value="1"/>
</dbReference>
<organism evidence="10 11">
    <name type="scientific">Candidatus Marsarchaeota G1 archaeon OSP_D</name>
    <dbReference type="NCBI Taxonomy" id="1978155"/>
    <lineage>
        <taxon>Archaea</taxon>
        <taxon>Candidatus Marsarchaeota</taxon>
        <taxon>Candidatus Marsarchaeota group 1</taxon>
    </lineage>
</organism>
<comment type="pathway">
    <text evidence="1 7">Cofactor biosynthesis; adenosylcobalamin biosynthesis.</text>
</comment>
<evidence type="ECO:0000256" key="2">
    <source>
        <dbReference type="ARBA" id="ARBA00006205"/>
    </source>
</evidence>
<dbReference type="AlphaFoldDB" id="A0A2R6A883"/>
<dbReference type="GO" id="GO:0009236">
    <property type="term" value="P:cobalamin biosynthetic process"/>
    <property type="evidence" value="ECO:0007669"/>
    <property type="project" value="UniProtKB-UniRule"/>
</dbReference>
<dbReference type="Pfam" id="PF01656">
    <property type="entry name" value="CbiA"/>
    <property type="match status" value="1"/>
</dbReference>
<dbReference type="UniPathway" id="UPA00148"/>
<evidence type="ECO:0000256" key="1">
    <source>
        <dbReference type="ARBA" id="ARBA00004953"/>
    </source>
</evidence>
<dbReference type="SUPFAM" id="SSF52540">
    <property type="entry name" value="P-loop containing nucleoside triphosphate hydrolases"/>
    <property type="match status" value="1"/>
</dbReference>
<dbReference type="Gene3D" id="3.40.50.880">
    <property type="match status" value="1"/>
</dbReference>
<dbReference type="NCBIfam" id="NF001989">
    <property type="entry name" value="PRK00784.1"/>
    <property type="match status" value="1"/>
</dbReference>
<sequence>MAKVFAIFGTSSHCGKTTLVAAFCRALSNRGFRVAPFKAQNMSLNSYVTPEGGEIARAQALQAFASRIEPSVHMNPVLLKPSGRMRSQLVLLGKPVRDIDAKRYFSENKKELFEIALKSLKQLCSKFDFVVIEGAGSAAEPNLYKSDIANMNLAQRVGAPVYIVCDIDRGGCFASFIGTLEIIKAEHRKLVKGFIINKFRGEISLLKGAIEYTERKTGVRVVGVVPYIDTLKLPSEDSVSISSKIGGKIVVAAIRYPYISNFTDLEDFMLDDRFSVKFVTSVEEFGEPSLVILPGSKNVAHDVLWLKKTRLDQKIQCFAQNGGLVIGVCGGYQMLGERIEDPLGIEGGRPATYRGLALLPVVTVFKRFHKILERVEVLESNHPLFPKSVFKGYEIRMGEPKRLGAKPLFVIKTAAGEKVEEGCATQNVIGTSVHGIFESGEVRSAIAKRFLGFEQPQPSSWEIWDKELDRIANVVQENTDFEFVIQSARDF</sequence>
<keyword evidence="4 7" id="KW-0169">Cobalamin biosynthesis</keyword>
<dbReference type="Proteomes" id="UP000240880">
    <property type="component" value="Unassembled WGS sequence"/>
</dbReference>
<gene>
    <name evidence="7" type="primary">cobQ</name>
    <name evidence="10" type="ORF">B9Q01_07895</name>
</gene>
<dbReference type="PROSITE" id="PS51274">
    <property type="entry name" value="GATASE_COBBQ"/>
    <property type="match status" value="1"/>
</dbReference>
<evidence type="ECO:0000313" key="11">
    <source>
        <dbReference type="Proteomes" id="UP000240880"/>
    </source>
</evidence>
<proteinExistence type="inferred from homology"/>
<evidence type="ECO:0000256" key="6">
    <source>
        <dbReference type="ARBA" id="ARBA00025166"/>
    </source>
</evidence>
<dbReference type="SUPFAM" id="SSF52317">
    <property type="entry name" value="Class I glutamine amidotransferase-like"/>
    <property type="match status" value="1"/>
</dbReference>
<comment type="similarity">
    <text evidence="2 7">Belongs to the CobB/CobQ family. CobQ subfamily.</text>
</comment>
<dbReference type="Pfam" id="PF07685">
    <property type="entry name" value="GATase_3"/>
    <property type="match status" value="1"/>
</dbReference>
<dbReference type="PANTHER" id="PTHR21343">
    <property type="entry name" value="DETHIOBIOTIN SYNTHETASE"/>
    <property type="match status" value="1"/>
</dbReference>
<dbReference type="GO" id="GO:0015420">
    <property type="term" value="F:ABC-type vitamin B12 transporter activity"/>
    <property type="evidence" value="ECO:0007669"/>
    <property type="project" value="UniProtKB-UniRule"/>
</dbReference>
<dbReference type="InterPro" id="IPR004459">
    <property type="entry name" value="CobQ_synth"/>
</dbReference>
<evidence type="ECO:0000256" key="4">
    <source>
        <dbReference type="ARBA" id="ARBA00022573"/>
    </source>
</evidence>